<sequence length="69" mass="7009">MGDLQMLPLHTKVTWSGRDDMVPIEHRETGTEARSEGTPRVRSRPIPGTGAGGVAGGVRGVTGGVAGAG</sequence>
<name>A0A512CW26_9MICO</name>
<dbReference type="EMBL" id="BJYX01000001">
    <property type="protein sequence ID" value="GEO28407.1"/>
    <property type="molecule type" value="Genomic_DNA"/>
</dbReference>
<gene>
    <name evidence="2" type="ORF">TAE01_02170</name>
</gene>
<protein>
    <submittedName>
        <fullName evidence="2">Uncharacterized protein</fullName>
    </submittedName>
</protein>
<dbReference type="Proteomes" id="UP000321534">
    <property type="component" value="Unassembled WGS sequence"/>
</dbReference>
<organism evidence="2 3">
    <name type="scientific">Terrabacter aerolatus</name>
    <dbReference type="NCBI Taxonomy" id="422442"/>
    <lineage>
        <taxon>Bacteria</taxon>
        <taxon>Bacillati</taxon>
        <taxon>Actinomycetota</taxon>
        <taxon>Actinomycetes</taxon>
        <taxon>Micrococcales</taxon>
        <taxon>Intrasporangiaceae</taxon>
        <taxon>Terrabacter</taxon>
    </lineage>
</organism>
<feature type="region of interest" description="Disordered" evidence="1">
    <location>
        <begin position="28"/>
        <end position="69"/>
    </location>
</feature>
<proteinExistence type="predicted"/>
<evidence type="ECO:0000256" key="1">
    <source>
        <dbReference type="SAM" id="MobiDB-lite"/>
    </source>
</evidence>
<comment type="caution">
    <text evidence="2">The sequence shown here is derived from an EMBL/GenBank/DDBJ whole genome shotgun (WGS) entry which is preliminary data.</text>
</comment>
<evidence type="ECO:0000313" key="3">
    <source>
        <dbReference type="Proteomes" id="UP000321534"/>
    </source>
</evidence>
<dbReference type="AlphaFoldDB" id="A0A512CW26"/>
<keyword evidence="3" id="KW-1185">Reference proteome</keyword>
<accession>A0A512CW26</accession>
<reference evidence="2 3" key="1">
    <citation type="submission" date="2019-07" db="EMBL/GenBank/DDBJ databases">
        <title>Whole genome shotgun sequence of Terrabacter aerolatus NBRC 106305.</title>
        <authorList>
            <person name="Hosoyama A."/>
            <person name="Uohara A."/>
            <person name="Ohji S."/>
            <person name="Ichikawa N."/>
        </authorList>
    </citation>
    <scope>NUCLEOTIDE SEQUENCE [LARGE SCALE GENOMIC DNA]</scope>
    <source>
        <strain evidence="2 3">NBRC 106305</strain>
    </source>
</reference>
<evidence type="ECO:0000313" key="2">
    <source>
        <dbReference type="EMBL" id="GEO28407.1"/>
    </source>
</evidence>
<feature type="compositionally biased region" description="Basic and acidic residues" evidence="1">
    <location>
        <begin position="28"/>
        <end position="39"/>
    </location>
</feature>
<feature type="compositionally biased region" description="Gly residues" evidence="1">
    <location>
        <begin position="49"/>
        <end position="69"/>
    </location>
</feature>